<comment type="caution">
    <text evidence="3">The sequence shown here is derived from an EMBL/GenBank/DDBJ whole genome shotgun (WGS) entry which is preliminary data.</text>
</comment>
<dbReference type="GO" id="GO:0046052">
    <property type="term" value="P:UTP catabolic process"/>
    <property type="evidence" value="ECO:0007669"/>
    <property type="project" value="TreeGrafter"/>
</dbReference>
<dbReference type="Proteomes" id="UP000012019">
    <property type="component" value="Unassembled WGS sequence"/>
</dbReference>
<dbReference type="RefSeq" id="WP_009726058.1">
    <property type="nucleotide sequence ID" value="NZ_APHR01000024.1"/>
</dbReference>
<dbReference type="SUPFAM" id="SSF101386">
    <property type="entry name" value="all-alpha NTP pyrophosphatases"/>
    <property type="match status" value="1"/>
</dbReference>
<dbReference type="Pfam" id="PF03819">
    <property type="entry name" value="MazG"/>
    <property type="match status" value="1"/>
</dbReference>
<protein>
    <submittedName>
        <fullName evidence="3">Nucleoside triphosphate pyrophosphohydrolase</fullName>
        <ecNumber evidence="3">3.6.1.19</ecNumber>
    </submittedName>
</protein>
<feature type="domain" description="NTP pyrophosphohydrolase MazG-like" evidence="2">
    <location>
        <begin position="51"/>
        <end position="111"/>
    </location>
</feature>
<keyword evidence="4" id="KW-1185">Reference proteome</keyword>
<proteinExistence type="predicted"/>
<dbReference type="OrthoDB" id="9808939at2"/>
<evidence type="ECO:0000256" key="1">
    <source>
        <dbReference type="SAM" id="MobiDB-lite"/>
    </source>
</evidence>
<dbReference type="PANTHER" id="PTHR30522">
    <property type="entry name" value="NUCLEOSIDE TRIPHOSPHATE PYROPHOSPHOHYDROLASE"/>
    <property type="match status" value="1"/>
</dbReference>
<dbReference type="CDD" id="cd11529">
    <property type="entry name" value="NTP-PPase_MazG_Cterm"/>
    <property type="match status" value="1"/>
</dbReference>
<dbReference type="EMBL" id="APHR01000024">
    <property type="protein sequence ID" value="EMR13429.1"/>
    <property type="molecule type" value="Genomic_DNA"/>
</dbReference>
<dbReference type="GO" id="GO:0046076">
    <property type="term" value="P:dTTP catabolic process"/>
    <property type="evidence" value="ECO:0007669"/>
    <property type="project" value="TreeGrafter"/>
</dbReference>
<dbReference type="InterPro" id="IPR048011">
    <property type="entry name" value="NTP-PPase_MazG-like_C"/>
</dbReference>
<dbReference type="PATRIC" id="fig|1286106.3.peg.1053"/>
<dbReference type="GO" id="GO:0047429">
    <property type="term" value="F:nucleoside triphosphate diphosphatase activity"/>
    <property type="evidence" value="ECO:0007669"/>
    <property type="project" value="InterPro"/>
</dbReference>
<keyword evidence="3" id="KW-0378">Hydrolase</keyword>
<name>M7PSK4_9GAMM</name>
<dbReference type="InterPro" id="IPR011551">
    <property type="entry name" value="NTP_PyrPHydrolase_MazG"/>
</dbReference>
<evidence type="ECO:0000313" key="4">
    <source>
        <dbReference type="Proteomes" id="UP000012019"/>
    </source>
</evidence>
<dbReference type="GO" id="GO:0046081">
    <property type="term" value="P:dUTP catabolic process"/>
    <property type="evidence" value="ECO:0007669"/>
    <property type="project" value="TreeGrafter"/>
</dbReference>
<dbReference type="FunFam" id="1.10.287.1080:FF:000003">
    <property type="entry name" value="Nucleoside triphosphate pyrophosphohydrolase"/>
    <property type="match status" value="1"/>
</dbReference>
<dbReference type="STRING" id="1286106.MPL1_05242"/>
<reference evidence="3 4" key="1">
    <citation type="journal article" date="2013" name="Genome Announc.">
        <title>Draft Genome Sequence of Methylophaga lonarensis MPLT, a Haloalkaliphilic (Non-Methane-Utilizing) Methylotroph.</title>
        <authorList>
            <person name="Shetty S.A."/>
            <person name="Marathe N.P."/>
            <person name="Munot H."/>
            <person name="Antony C.P."/>
            <person name="Dhotre D.P."/>
            <person name="Murrell J.C."/>
            <person name="Shouche Y.S."/>
        </authorList>
    </citation>
    <scope>NUCLEOTIDE SEQUENCE [LARGE SCALE GENOMIC DNA]</scope>
    <source>
        <strain evidence="3 4">MPL</strain>
    </source>
</reference>
<feature type="compositionally biased region" description="Basic and acidic residues" evidence="1">
    <location>
        <begin position="1"/>
        <end position="11"/>
    </location>
</feature>
<dbReference type="eggNOG" id="COG3956">
    <property type="taxonomic scope" value="Bacteria"/>
</dbReference>
<dbReference type="GO" id="GO:0006203">
    <property type="term" value="P:dGTP catabolic process"/>
    <property type="evidence" value="ECO:0007669"/>
    <property type="project" value="TreeGrafter"/>
</dbReference>
<sequence length="155" mass="17466">MSRSTDTDHDNTTQNSLLQQADSTQPALNYAVSLQNAAASVGFDWPDSTGVIAKIKEELDEVAAEIHSDDQARLHDEIGDLLFAVTNLARHLNVDPQQALEQSIHKFYRRFNYIEHQLHKLNKTPESCDLATLDSLWDEAKAHERGSTPTQKSRR</sequence>
<evidence type="ECO:0000259" key="2">
    <source>
        <dbReference type="Pfam" id="PF03819"/>
    </source>
</evidence>
<accession>M7PSK4</accession>
<dbReference type="GO" id="GO:0046061">
    <property type="term" value="P:dATP catabolic process"/>
    <property type="evidence" value="ECO:0007669"/>
    <property type="project" value="TreeGrafter"/>
</dbReference>
<feature type="region of interest" description="Disordered" evidence="1">
    <location>
        <begin position="1"/>
        <end position="20"/>
    </location>
</feature>
<dbReference type="GO" id="GO:0046047">
    <property type="term" value="P:TTP catabolic process"/>
    <property type="evidence" value="ECO:0007669"/>
    <property type="project" value="TreeGrafter"/>
</dbReference>
<evidence type="ECO:0000313" key="3">
    <source>
        <dbReference type="EMBL" id="EMR13429.1"/>
    </source>
</evidence>
<dbReference type="InterPro" id="IPR004518">
    <property type="entry name" value="MazG-like_dom"/>
</dbReference>
<dbReference type="AlphaFoldDB" id="M7PSK4"/>
<organism evidence="3 4">
    <name type="scientific">Methylophaga lonarensis MPL</name>
    <dbReference type="NCBI Taxonomy" id="1286106"/>
    <lineage>
        <taxon>Bacteria</taxon>
        <taxon>Pseudomonadati</taxon>
        <taxon>Pseudomonadota</taxon>
        <taxon>Gammaproteobacteria</taxon>
        <taxon>Thiotrichales</taxon>
        <taxon>Piscirickettsiaceae</taxon>
        <taxon>Methylophaga</taxon>
    </lineage>
</organism>
<dbReference type="PANTHER" id="PTHR30522:SF0">
    <property type="entry name" value="NUCLEOSIDE TRIPHOSPHATE PYROPHOSPHOHYDROLASE"/>
    <property type="match status" value="1"/>
</dbReference>
<gene>
    <name evidence="3" type="primary">mazG</name>
    <name evidence="3" type="ORF">MPL1_05242</name>
</gene>
<dbReference type="EC" id="3.6.1.19" evidence="3"/>
<dbReference type="Gene3D" id="1.10.287.1080">
    <property type="entry name" value="MazG-like"/>
    <property type="match status" value="1"/>
</dbReference>